<comment type="caution">
    <text evidence="2">The sequence shown here is derived from an EMBL/GenBank/DDBJ whole genome shotgun (WGS) entry which is preliminary data.</text>
</comment>
<accession>A0A3M2MBF5</accession>
<feature type="signal peptide" evidence="1">
    <location>
        <begin position="1"/>
        <end position="33"/>
    </location>
</feature>
<proteinExistence type="predicted"/>
<evidence type="ECO:0000313" key="3">
    <source>
        <dbReference type="Proteomes" id="UP000282674"/>
    </source>
</evidence>
<protein>
    <submittedName>
        <fullName evidence="2">Uncharacterized protein</fullName>
    </submittedName>
</protein>
<dbReference type="EMBL" id="RFFG01000011">
    <property type="protein sequence ID" value="RMI45945.1"/>
    <property type="molecule type" value="Genomic_DNA"/>
</dbReference>
<dbReference type="AlphaFoldDB" id="A0A3M2MBF5"/>
<gene>
    <name evidence="2" type="ORF">EBO15_08510</name>
</gene>
<dbReference type="Proteomes" id="UP000282674">
    <property type="component" value="Unassembled WGS sequence"/>
</dbReference>
<feature type="chain" id="PRO_5018076594" evidence="1">
    <location>
        <begin position="34"/>
        <end position="125"/>
    </location>
</feature>
<keyword evidence="3" id="KW-1185">Reference proteome</keyword>
<evidence type="ECO:0000313" key="2">
    <source>
        <dbReference type="EMBL" id="RMI45945.1"/>
    </source>
</evidence>
<sequence length="125" mass="12200">MTFVRRATVARGAVALTASVALTAALAASPANAAPARSAAPAVGVCAVGYFCVNLMNGTVVSVPQGSIGHWSPPLLAGSIVNATKVTYCEVLGSGILSFGSLGAGQSQTGPVYIDEAGPGPACPV</sequence>
<name>A0A3M2MBF5_9ACTN</name>
<dbReference type="RefSeq" id="WP_122193778.1">
    <property type="nucleotide sequence ID" value="NZ_JBHSKC010000010.1"/>
</dbReference>
<reference evidence="2 3" key="1">
    <citation type="submission" date="2018-10" db="EMBL/GenBank/DDBJ databases">
        <title>Isolation from soil.</title>
        <authorList>
            <person name="Hu J."/>
        </authorList>
    </citation>
    <scope>NUCLEOTIDE SEQUENCE [LARGE SCALE GENOMIC DNA]</scope>
    <source>
        <strain evidence="2 3">NEAU-Ht49</strain>
    </source>
</reference>
<keyword evidence="1" id="KW-0732">Signal</keyword>
<organism evidence="2 3">
    <name type="scientific">Actinomadura harenae</name>
    <dbReference type="NCBI Taxonomy" id="2483351"/>
    <lineage>
        <taxon>Bacteria</taxon>
        <taxon>Bacillati</taxon>
        <taxon>Actinomycetota</taxon>
        <taxon>Actinomycetes</taxon>
        <taxon>Streptosporangiales</taxon>
        <taxon>Thermomonosporaceae</taxon>
        <taxon>Actinomadura</taxon>
    </lineage>
</organism>
<evidence type="ECO:0000256" key="1">
    <source>
        <dbReference type="SAM" id="SignalP"/>
    </source>
</evidence>